<reference evidence="4" key="1">
    <citation type="journal article" date="2019" name="Int. J. Syst. Evol. Microbiol.">
        <title>The Global Catalogue of Microorganisms (GCM) 10K type strain sequencing project: providing services to taxonomists for standard genome sequencing and annotation.</title>
        <authorList>
            <consortium name="The Broad Institute Genomics Platform"/>
            <consortium name="The Broad Institute Genome Sequencing Center for Infectious Disease"/>
            <person name="Wu L."/>
            <person name="Ma J."/>
        </authorList>
    </citation>
    <scope>NUCLEOTIDE SEQUENCE [LARGE SCALE GENOMIC DNA]</scope>
    <source>
        <strain evidence="4">JCM 17342</strain>
    </source>
</reference>
<comment type="similarity">
    <text evidence="2">Belongs to the terpene synthase family.</text>
</comment>
<dbReference type="SUPFAM" id="SSF48576">
    <property type="entry name" value="Terpenoid synthases"/>
    <property type="match status" value="1"/>
</dbReference>
<dbReference type="SFLD" id="SFLDS00005">
    <property type="entry name" value="Isoprenoid_Synthase_Type_I"/>
    <property type="match status" value="1"/>
</dbReference>
<dbReference type="Gene3D" id="1.10.600.10">
    <property type="entry name" value="Farnesyl Diphosphate Synthase"/>
    <property type="match status" value="1"/>
</dbReference>
<evidence type="ECO:0000256" key="2">
    <source>
        <dbReference type="RuleBase" id="RU366034"/>
    </source>
</evidence>
<proteinExistence type="inferred from homology"/>
<dbReference type="SFLD" id="SFLDG01020">
    <property type="entry name" value="Terpene_Cyclase_Like_2"/>
    <property type="match status" value="1"/>
</dbReference>
<keyword evidence="4" id="KW-1185">Reference proteome</keyword>
<dbReference type="Pfam" id="PF19086">
    <property type="entry name" value="Terpene_syn_C_2"/>
    <property type="match status" value="1"/>
</dbReference>
<keyword evidence="2" id="KW-0460">Magnesium</keyword>
<dbReference type="RefSeq" id="WP_344870813.1">
    <property type="nucleotide sequence ID" value="NZ_BAABAL010000004.1"/>
</dbReference>
<dbReference type="PANTHER" id="PTHR35201:SF4">
    <property type="entry name" value="BETA-PINACENE SYNTHASE-RELATED"/>
    <property type="match status" value="1"/>
</dbReference>
<dbReference type="EC" id="4.2.3.-" evidence="2"/>
<gene>
    <name evidence="3" type="ORF">GCM10022247_04940</name>
</gene>
<keyword evidence="2" id="KW-0479">Metal-binding</keyword>
<evidence type="ECO:0000313" key="3">
    <source>
        <dbReference type="EMBL" id="GAA3989387.1"/>
    </source>
</evidence>
<organism evidence="3 4">
    <name type="scientific">Allokutzneria multivorans</name>
    <dbReference type="NCBI Taxonomy" id="1142134"/>
    <lineage>
        <taxon>Bacteria</taxon>
        <taxon>Bacillati</taxon>
        <taxon>Actinomycetota</taxon>
        <taxon>Actinomycetes</taxon>
        <taxon>Pseudonocardiales</taxon>
        <taxon>Pseudonocardiaceae</taxon>
        <taxon>Allokutzneria</taxon>
    </lineage>
</organism>
<evidence type="ECO:0000313" key="4">
    <source>
        <dbReference type="Proteomes" id="UP001501747"/>
    </source>
</evidence>
<name>A0ABP7QX55_9PSEU</name>
<comment type="cofactor">
    <cofactor evidence="2">
        <name>Mg(2+)</name>
        <dbReference type="ChEBI" id="CHEBI:18420"/>
    </cofactor>
</comment>
<dbReference type="InterPro" id="IPR008949">
    <property type="entry name" value="Isoprenoid_synthase_dom_sf"/>
</dbReference>
<dbReference type="Proteomes" id="UP001501747">
    <property type="component" value="Unassembled WGS sequence"/>
</dbReference>
<comment type="caution">
    <text evidence="3">The sequence shown here is derived from an EMBL/GenBank/DDBJ whole genome shotgun (WGS) entry which is preliminary data.</text>
</comment>
<dbReference type="InterPro" id="IPR034686">
    <property type="entry name" value="Terpene_cyclase-like_2"/>
</dbReference>
<keyword evidence="1 2" id="KW-0456">Lyase</keyword>
<dbReference type="EMBL" id="BAABAL010000004">
    <property type="protein sequence ID" value="GAA3989387.1"/>
    <property type="molecule type" value="Genomic_DNA"/>
</dbReference>
<accession>A0ABP7QX55</accession>
<dbReference type="PANTHER" id="PTHR35201">
    <property type="entry name" value="TERPENE SYNTHASE"/>
    <property type="match status" value="1"/>
</dbReference>
<sequence length="350" mass="38701">MTGTAKFSLPVLTYPYPRRVHPETGEAEQHMLGWLDGHGLIRSPKVHEAFLRTGFAGLVGEEYAAADSAGLRVVADFYGWMFVMDDFVTDTAAFGKDLGKLAAFTAWMRELCDNPTDRAHLAMGQAATENMSGPARDFCHQIAAAAADLFGVVAERATPAQYTRLVAEMSYFFQGMQWEAGHHAAGTLPTPDEYVIGRRMTSATPAGLALQDIAAGYEVTANDYHHPRLRQLRAMTANINSWCNDIFSYGKESGSSDATVLNLPASLFRHHGYSEQDAIDEAARRHNDEIANYLNAEEAVAKDAGPEVLRFLEAMRMMQRGFYDWGLITSRYNVRHYYANCPAPTTASPR</sequence>
<evidence type="ECO:0000256" key="1">
    <source>
        <dbReference type="ARBA" id="ARBA00023239"/>
    </source>
</evidence>
<protein>
    <recommendedName>
        <fullName evidence="2">Terpene synthase</fullName>
        <ecNumber evidence="2">4.2.3.-</ecNumber>
    </recommendedName>
</protein>